<feature type="coiled-coil region" evidence="1">
    <location>
        <begin position="232"/>
        <end position="273"/>
    </location>
</feature>
<evidence type="ECO:0000256" key="2">
    <source>
        <dbReference type="SAM" id="MobiDB-lite"/>
    </source>
</evidence>
<accession>A0A7S6U5A8</accession>
<dbReference type="RefSeq" id="WP_200987921.1">
    <property type="nucleotide sequence ID" value="NZ_CP063311.1"/>
</dbReference>
<dbReference type="KEGG" id="aee:IM676_16655"/>
<gene>
    <name evidence="3" type="ORF">IM676_16655</name>
</gene>
<feature type="compositionally biased region" description="Basic and acidic residues" evidence="2">
    <location>
        <begin position="195"/>
        <end position="206"/>
    </location>
</feature>
<dbReference type="AlphaFoldDB" id="A0A7S6U5A8"/>
<protein>
    <submittedName>
        <fullName evidence="3">Uncharacterized protein</fullName>
    </submittedName>
</protein>
<sequence>MTSIIDGNVPQSQAGQANSNFQQSKPPYKELVSHLYGLDAINSLLVEYTAQINEESGVKVTIEQYRDYSGMSTPALQARIRKLREELPEGSNTCFLAYEKDGLKYLHSSLIPYTLIKEINEKRGISFEKYLSKYANKSNKSENTLENPEEITQDSQESVSFSRDAEKFPESFGTSNTSTEKNNCLEFNDSEELSDENHLQESHEREDLSEEFPISSNPLESGKIVAVIFSQIVHLKKEVLQLRQENQYLKDTLLEQQNNLANLEQQLKEGTNKKIADALDQLLTFNQYTQ</sequence>
<evidence type="ECO:0000256" key="1">
    <source>
        <dbReference type="SAM" id="Coils"/>
    </source>
</evidence>
<reference evidence="4" key="1">
    <citation type="submission" date="2020-10" db="EMBL/GenBank/DDBJ databases">
        <title>Genome-based taxonomic classification of the species Anabaenopsis elenkinii.</title>
        <authorList>
            <person name="Delbaje E."/>
            <person name="Andreote A.P.D."/>
            <person name="Pellegrinetti T.A."/>
            <person name="Cruz R.B."/>
            <person name="Branco L.H.Z."/>
            <person name="Fiore M.F."/>
        </authorList>
    </citation>
    <scope>NUCLEOTIDE SEQUENCE [LARGE SCALE GENOMIC DNA]</scope>
    <source>
        <strain evidence="4">CCIBt3563</strain>
    </source>
</reference>
<proteinExistence type="predicted"/>
<feature type="region of interest" description="Disordered" evidence="2">
    <location>
        <begin position="138"/>
        <end position="215"/>
    </location>
</feature>
<feature type="compositionally biased region" description="Polar residues" evidence="2">
    <location>
        <begin position="172"/>
        <end position="182"/>
    </location>
</feature>
<keyword evidence="4" id="KW-1185">Reference proteome</keyword>
<organism evidence="3 4">
    <name type="scientific">Anabaenopsis elenkinii CCIBt3563</name>
    <dbReference type="NCBI Taxonomy" id="2779889"/>
    <lineage>
        <taxon>Bacteria</taxon>
        <taxon>Bacillati</taxon>
        <taxon>Cyanobacteriota</taxon>
        <taxon>Cyanophyceae</taxon>
        <taxon>Nostocales</taxon>
        <taxon>Nodulariaceae</taxon>
        <taxon>Anabaenopsis</taxon>
    </lineage>
</organism>
<keyword evidence="1" id="KW-0175">Coiled coil</keyword>
<dbReference type="Proteomes" id="UP000593846">
    <property type="component" value="Chromosome"/>
</dbReference>
<dbReference type="EMBL" id="CP063311">
    <property type="protein sequence ID" value="QOV22289.1"/>
    <property type="molecule type" value="Genomic_DNA"/>
</dbReference>
<name>A0A7S6U5A8_9CYAN</name>
<feature type="region of interest" description="Disordered" evidence="2">
    <location>
        <begin position="1"/>
        <end position="23"/>
    </location>
</feature>
<evidence type="ECO:0000313" key="3">
    <source>
        <dbReference type="EMBL" id="QOV22289.1"/>
    </source>
</evidence>
<evidence type="ECO:0000313" key="4">
    <source>
        <dbReference type="Proteomes" id="UP000593846"/>
    </source>
</evidence>